<gene>
    <name evidence="1" type="ORF">CWATWH0402_461</name>
</gene>
<protein>
    <submittedName>
        <fullName evidence="1">Uncharacterized protein</fullName>
    </submittedName>
</protein>
<dbReference type="EMBL" id="CAQN01000699">
    <property type="protein sequence ID" value="CCQ68136.1"/>
    <property type="molecule type" value="Genomic_DNA"/>
</dbReference>
<dbReference type="Proteomes" id="UP000018130">
    <property type="component" value="Unassembled WGS sequence"/>
</dbReference>
<comment type="caution">
    <text evidence="1">The sequence shown here is derived from an EMBL/GenBank/DDBJ whole genome shotgun (WGS) entry which is preliminary data.</text>
</comment>
<reference evidence="1 2" key="2">
    <citation type="submission" date="2013-09" db="EMBL/GenBank/DDBJ databases">
        <title>Whole genome comparison of six Crocosphaera watsonii strains with differing phenotypes.</title>
        <authorList>
            <person name="Bench S.R."/>
            <person name="Heller P."/>
            <person name="Frank I."/>
            <person name="Arciniega M."/>
            <person name="Shilova I.N."/>
            <person name="Zehr J.P."/>
        </authorList>
    </citation>
    <scope>NUCLEOTIDE SEQUENCE [LARGE SCALE GENOMIC DNA]</scope>
    <source>
        <strain evidence="1 2">WH 0402</strain>
    </source>
</reference>
<sequence length="53" mass="6284">MKQTKVKNTVKPPSIDIIFIVLDNEGGTDKIHLLLMNFDLYRYELFHLKENYS</sequence>
<name>T2JSV8_CROWT</name>
<evidence type="ECO:0000313" key="1">
    <source>
        <dbReference type="EMBL" id="CCQ68136.1"/>
    </source>
</evidence>
<dbReference type="AlphaFoldDB" id="T2JSV8"/>
<accession>T2JSV8</accession>
<organism evidence="1 2">
    <name type="scientific">Crocosphaera watsonii WH 0402</name>
    <dbReference type="NCBI Taxonomy" id="1284629"/>
    <lineage>
        <taxon>Bacteria</taxon>
        <taxon>Bacillati</taxon>
        <taxon>Cyanobacteriota</taxon>
        <taxon>Cyanophyceae</taxon>
        <taxon>Oscillatoriophycideae</taxon>
        <taxon>Chroococcales</taxon>
        <taxon>Aphanothecaceae</taxon>
        <taxon>Crocosphaera</taxon>
    </lineage>
</organism>
<reference evidence="1 2" key="1">
    <citation type="submission" date="2013-01" db="EMBL/GenBank/DDBJ databases">
        <authorList>
            <person name="Bench S."/>
        </authorList>
    </citation>
    <scope>NUCLEOTIDE SEQUENCE [LARGE SCALE GENOMIC DNA]</scope>
    <source>
        <strain evidence="1 2">WH 0402</strain>
    </source>
</reference>
<proteinExistence type="predicted"/>
<evidence type="ECO:0000313" key="2">
    <source>
        <dbReference type="Proteomes" id="UP000018130"/>
    </source>
</evidence>